<dbReference type="HOGENOM" id="CLU_1934652_0_0_9"/>
<reference evidence="1 2" key="2">
    <citation type="journal article" date="2012" name="Stand. Genomic Sci.">
        <title>Complete genome sequence of the sulfate-reducing firmicute Desulfotomaculum ruminis type strain (DL(T)).</title>
        <authorList>
            <person name="Spring S."/>
            <person name="Visser M."/>
            <person name="Lu M."/>
            <person name="Copeland A."/>
            <person name="Lapidus A."/>
            <person name="Lucas S."/>
            <person name="Cheng J.F."/>
            <person name="Han C."/>
            <person name="Tapia R."/>
            <person name="Goodwin L.A."/>
            <person name="Pitluck S."/>
            <person name="Ivanova N."/>
            <person name="Land M."/>
            <person name="Hauser L."/>
            <person name="Larimer F."/>
            <person name="Rohde M."/>
            <person name="Goker M."/>
            <person name="Detter J.C."/>
            <person name="Kyrpides N.C."/>
            <person name="Woyke T."/>
            <person name="Schaap P.J."/>
            <person name="Plugge C.M."/>
            <person name="Muyzer G."/>
            <person name="Kuever J."/>
            <person name="Pereira I.A."/>
            <person name="Parshina S.N."/>
            <person name="Bernier-Latmani R."/>
            <person name="Stams A.J."/>
            <person name="Klenk H.P."/>
        </authorList>
    </citation>
    <scope>NUCLEOTIDE SEQUENCE [LARGE SCALE GENOMIC DNA]</scope>
    <source>
        <strain evidence="2">ATCC 23193 / DSM 2154 / NCIB 8452 / DL</strain>
    </source>
</reference>
<dbReference type="STRING" id="696281.Desru_0539"/>
<dbReference type="OrthoDB" id="1808603at2"/>
<proteinExistence type="predicted"/>
<reference evidence="2" key="1">
    <citation type="submission" date="2011-05" db="EMBL/GenBank/DDBJ databases">
        <title>Complete sequence of Desulfotomaculum ruminis DSM 2154.</title>
        <authorList>
            <person name="Lucas S."/>
            <person name="Copeland A."/>
            <person name="Lapidus A."/>
            <person name="Cheng J.-F."/>
            <person name="Goodwin L."/>
            <person name="Pitluck S."/>
            <person name="Lu M."/>
            <person name="Detter J.C."/>
            <person name="Han C."/>
            <person name="Tapia R."/>
            <person name="Land M."/>
            <person name="Hauser L."/>
            <person name="Kyrpides N."/>
            <person name="Ivanova N."/>
            <person name="Mikhailova N."/>
            <person name="Pagani I."/>
            <person name="Stams A.J.M."/>
            <person name="Plugge C.M."/>
            <person name="Muyzer G."/>
            <person name="Kuever J."/>
            <person name="Parshina S.N."/>
            <person name="Ivanova A.E."/>
            <person name="Nazina T.N."/>
            <person name="Brambilla E."/>
            <person name="Spring S."/>
            <person name="Klenk H.-P."/>
            <person name="Woyke T."/>
        </authorList>
    </citation>
    <scope>NUCLEOTIDE SEQUENCE [LARGE SCALE GENOMIC DNA]</scope>
    <source>
        <strain evidence="2">ATCC 23193 / DSM 2154 / NCIB 8452 / DL</strain>
    </source>
</reference>
<dbReference type="KEGG" id="dru:Desru_0539"/>
<dbReference type="AlphaFoldDB" id="F6DS63"/>
<gene>
    <name evidence="1" type="ordered locus">Desru_0539</name>
</gene>
<dbReference type="Proteomes" id="UP000009234">
    <property type="component" value="Chromosome"/>
</dbReference>
<evidence type="ECO:0000313" key="2">
    <source>
        <dbReference type="Proteomes" id="UP000009234"/>
    </source>
</evidence>
<evidence type="ECO:0000313" key="1">
    <source>
        <dbReference type="EMBL" id="AEG58825.1"/>
    </source>
</evidence>
<name>F6DS63_DESRL</name>
<accession>F6DS63</accession>
<organism evidence="1 2">
    <name type="scientific">Desulforamulus ruminis (strain ATCC 23193 / DSM 2154 / NCIMB 8452 / DL)</name>
    <name type="common">Desulfotomaculum ruminis</name>
    <dbReference type="NCBI Taxonomy" id="696281"/>
    <lineage>
        <taxon>Bacteria</taxon>
        <taxon>Bacillati</taxon>
        <taxon>Bacillota</taxon>
        <taxon>Clostridia</taxon>
        <taxon>Eubacteriales</taxon>
        <taxon>Peptococcaceae</taxon>
        <taxon>Desulforamulus</taxon>
    </lineage>
</organism>
<protein>
    <submittedName>
        <fullName evidence="1">Uncharacterized protein</fullName>
    </submittedName>
</protein>
<keyword evidence="2" id="KW-1185">Reference proteome</keyword>
<dbReference type="EMBL" id="CP002780">
    <property type="protein sequence ID" value="AEG58825.1"/>
    <property type="molecule type" value="Genomic_DNA"/>
</dbReference>
<sequence length="130" mass="15253">MERFGKLLVSFYPGEAIGYYSEGEGEIRAIAMALGGFFERVFDMYLEFSQMADEGWLVRDERLFGQRGMVVSFYYPTGMPVAAGRQQIINRLLYTYLDSPVYPRPGIYVVQYKKNYKLIYRYQTKMQNRA</sequence>